<dbReference type="InterPro" id="IPR035965">
    <property type="entry name" value="PAS-like_dom_sf"/>
</dbReference>
<dbReference type="InterPro" id="IPR003594">
    <property type="entry name" value="HATPase_dom"/>
</dbReference>
<dbReference type="InterPro" id="IPR036097">
    <property type="entry name" value="HisK_dim/P_sf"/>
</dbReference>
<dbReference type="SMART" id="SM00388">
    <property type="entry name" value="HisKA"/>
    <property type="match status" value="1"/>
</dbReference>
<dbReference type="PROSITE" id="PS50109">
    <property type="entry name" value="HIS_KIN"/>
    <property type="match status" value="1"/>
</dbReference>
<evidence type="ECO:0000313" key="11">
    <source>
        <dbReference type="EMBL" id="MBB6176919.1"/>
    </source>
</evidence>
<keyword evidence="6 11" id="KW-0418">Kinase</keyword>
<dbReference type="GO" id="GO:0005524">
    <property type="term" value="F:ATP binding"/>
    <property type="evidence" value="ECO:0007669"/>
    <property type="project" value="UniProtKB-KW"/>
</dbReference>
<feature type="transmembrane region" description="Helical" evidence="9">
    <location>
        <begin position="106"/>
        <end position="126"/>
    </location>
</feature>
<keyword evidence="9" id="KW-0472">Membrane</keyword>
<dbReference type="PANTHER" id="PTHR43065">
    <property type="entry name" value="SENSOR HISTIDINE KINASE"/>
    <property type="match status" value="1"/>
</dbReference>
<keyword evidence="12" id="KW-1185">Reference proteome</keyword>
<evidence type="ECO:0000256" key="6">
    <source>
        <dbReference type="ARBA" id="ARBA00022777"/>
    </source>
</evidence>
<keyword evidence="8" id="KW-0902">Two-component regulatory system</keyword>
<name>A0A7W9YRD6_9BACL</name>
<dbReference type="SUPFAM" id="SSF55785">
    <property type="entry name" value="PYP-like sensor domain (PAS domain)"/>
    <property type="match status" value="1"/>
</dbReference>
<feature type="transmembrane region" description="Helical" evidence="9">
    <location>
        <begin position="180"/>
        <end position="199"/>
    </location>
</feature>
<evidence type="ECO:0000256" key="5">
    <source>
        <dbReference type="ARBA" id="ARBA00022741"/>
    </source>
</evidence>
<keyword evidence="9" id="KW-1133">Transmembrane helix</keyword>
<reference evidence="11 12" key="1">
    <citation type="submission" date="2020-08" db="EMBL/GenBank/DDBJ databases">
        <title>Genomic Encyclopedia of Type Strains, Phase IV (KMG-IV): sequencing the most valuable type-strain genomes for metagenomic binning, comparative biology and taxonomic classification.</title>
        <authorList>
            <person name="Goeker M."/>
        </authorList>
    </citation>
    <scope>NUCLEOTIDE SEQUENCE [LARGE SCALE GENOMIC DNA]</scope>
    <source>
        <strain evidence="11 12">DSM 23211</strain>
    </source>
</reference>
<dbReference type="Pfam" id="PF00512">
    <property type="entry name" value="HisKA"/>
    <property type="match status" value="1"/>
</dbReference>
<dbReference type="AlphaFoldDB" id="A0A7W9YRD6"/>
<feature type="transmembrane region" description="Helical" evidence="9">
    <location>
        <begin position="68"/>
        <end position="94"/>
    </location>
</feature>
<dbReference type="EC" id="2.7.13.3" evidence="2"/>
<comment type="catalytic activity">
    <reaction evidence="1">
        <text>ATP + protein L-histidine = ADP + protein N-phospho-L-histidine.</text>
        <dbReference type="EC" id="2.7.13.3"/>
    </reaction>
</comment>
<sequence length="571" mass="65704">MKRLFTLYVTLISLIGCALFLYIWPFSDVHVEQQWLLLLLFAGSAVLLSRYVIYLPPNGNAFTLESSVYLALLFTYGLHFSLIIFLISSLVMYFWYPRKTSWWNHVFNFAVYTIMISVSYYVYIVFGGVVGEVSIHYLVGYVACFVAFFVSNVLLMTIYFSLRSSTEFRLLLLNTVKELIYIYTVELTASLILAILFVFDPIFGLLLYTFIMLLLSAVFRQYSHLYERLADDKAYIEQLLNSLPIGVITTDKDCLEHFINQSAMSLLGLDQKRIKEKIREGSGENSLFWGLFKSDESFRQVKISYNLGEEKREYLVSQTELIIPHKEPIGRIVFFLDITETEQLARRMHQSEKLALMGEMAAKAAHEIRNPLTVIHGFLAFMNENLAENEREQYHIPLLLKEIDRINAIVEDMLLIAKPSAPMLKETYMETIVQDLLSLLQHTCETKKIAVHVRLDRVLLWIDPKQMMQVLYNLLHNSIEAIEENGTICMYSDVNEGTYNMYIYDSGRGIPKEMQKTIFEPFMTTKSSGTGLGLTIVKRIIENHGGTIALHDSSENGTTFVISLPIGRKEE</sequence>
<proteinExistence type="predicted"/>
<dbReference type="PRINTS" id="PR00344">
    <property type="entry name" value="BCTRLSENSOR"/>
</dbReference>
<keyword evidence="7" id="KW-0067">ATP-binding</keyword>
<dbReference type="CDD" id="cd00082">
    <property type="entry name" value="HisKA"/>
    <property type="match status" value="1"/>
</dbReference>
<evidence type="ECO:0000256" key="1">
    <source>
        <dbReference type="ARBA" id="ARBA00000085"/>
    </source>
</evidence>
<organism evidence="11 12">
    <name type="scientific">Anoxybacillus tengchongensis</name>
    <dbReference type="NCBI Taxonomy" id="576944"/>
    <lineage>
        <taxon>Bacteria</taxon>
        <taxon>Bacillati</taxon>
        <taxon>Bacillota</taxon>
        <taxon>Bacilli</taxon>
        <taxon>Bacillales</taxon>
        <taxon>Anoxybacillaceae</taxon>
        <taxon>Anoxybacillus</taxon>
    </lineage>
</organism>
<dbReference type="PANTHER" id="PTHR43065:SF10">
    <property type="entry name" value="PEROXIDE STRESS-ACTIVATED HISTIDINE KINASE MAK3"/>
    <property type="match status" value="1"/>
</dbReference>
<evidence type="ECO:0000259" key="10">
    <source>
        <dbReference type="PROSITE" id="PS50109"/>
    </source>
</evidence>
<feature type="transmembrane region" description="Helical" evidence="9">
    <location>
        <begin position="36"/>
        <end position="56"/>
    </location>
</feature>
<evidence type="ECO:0000256" key="8">
    <source>
        <dbReference type="ARBA" id="ARBA00023012"/>
    </source>
</evidence>
<feature type="domain" description="Histidine kinase" evidence="10">
    <location>
        <begin position="363"/>
        <end position="568"/>
    </location>
</feature>
<keyword evidence="4" id="KW-0808">Transferase</keyword>
<comment type="caution">
    <text evidence="11">The sequence shown here is derived from an EMBL/GenBank/DDBJ whole genome shotgun (WGS) entry which is preliminary data.</text>
</comment>
<feature type="transmembrane region" description="Helical" evidence="9">
    <location>
        <begin position="138"/>
        <end position="160"/>
    </location>
</feature>
<dbReference type="CDD" id="cd00075">
    <property type="entry name" value="HATPase"/>
    <property type="match status" value="1"/>
</dbReference>
<dbReference type="Proteomes" id="UP000523528">
    <property type="component" value="Unassembled WGS sequence"/>
</dbReference>
<dbReference type="EMBL" id="JACHES010000006">
    <property type="protein sequence ID" value="MBB6176919.1"/>
    <property type="molecule type" value="Genomic_DNA"/>
</dbReference>
<dbReference type="SMART" id="SM00387">
    <property type="entry name" value="HATPase_c"/>
    <property type="match status" value="1"/>
</dbReference>
<feature type="transmembrane region" description="Helical" evidence="9">
    <location>
        <begin position="6"/>
        <end position="24"/>
    </location>
</feature>
<dbReference type="InterPro" id="IPR004358">
    <property type="entry name" value="Sig_transdc_His_kin-like_C"/>
</dbReference>
<evidence type="ECO:0000313" key="12">
    <source>
        <dbReference type="Proteomes" id="UP000523528"/>
    </source>
</evidence>
<evidence type="ECO:0000256" key="3">
    <source>
        <dbReference type="ARBA" id="ARBA00022553"/>
    </source>
</evidence>
<dbReference type="Gene3D" id="1.10.287.130">
    <property type="match status" value="1"/>
</dbReference>
<protein>
    <recommendedName>
        <fullName evidence="2">histidine kinase</fullName>
        <ecNumber evidence="2">2.7.13.3</ecNumber>
    </recommendedName>
</protein>
<dbReference type="InterPro" id="IPR036890">
    <property type="entry name" value="HATPase_C_sf"/>
</dbReference>
<dbReference type="Gene3D" id="3.30.565.10">
    <property type="entry name" value="Histidine kinase-like ATPase, C-terminal domain"/>
    <property type="match status" value="1"/>
</dbReference>
<dbReference type="SUPFAM" id="SSF55874">
    <property type="entry name" value="ATPase domain of HSP90 chaperone/DNA topoisomerase II/histidine kinase"/>
    <property type="match status" value="1"/>
</dbReference>
<evidence type="ECO:0000256" key="2">
    <source>
        <dbReference type="ARBA" id="ARBA00012438"/>
    </source>
</evidence>
<keyword evidence="3" id="KW-0597">Phosphoprotein</keyword>
<keyword evidence="5" id="KW-0547">Nucleotide-binding</keyword>
<dbReference type="PROSITE" id="PS51257">
    <property type="entry name" value="PROKAR_LIPOPROTEIN"/>
    <property type="match status" value="1"/>
</dbReference>
<dbReference type="GO" id="GO:0000155">
    <property type="term" value="F:phosphorelay sensor kinase activity"/>
    <property type="evidence" value="ECO:0007669"/>
    <property type="project" value="InterPro"/>
</dbReference>
<evidence type="ECO:0000256" key="7">
    <source>
        <dbReference type="ARBA" id="ARBA00022840"/>
    </source>
</evidence>
<dbReference type="SUPFAM" id="SSF47384">
    <property type="entry name" value="Homodimeric domain of signal transducing histidine kinase"/>
    <property type="match status" value="1"/>
</dbReference>
<keyword evidence="9" id="KW-0812">Transmembrane</keyword>
<feature type="transmembrane region" description="Helical" evidence="9">
    <location>
        <begin position="205"/>
        <end position="223"/>
    </location>
</feature>
<dbReference type="Pfam" id="PF02518">
    <property type="entry name" value="HATPase_c"/>
    <property type="match status" value="1"/>
</dbReference>
<evidence type="ECO:0000256" key="4">
    <source>
        <dbReference type="ARBA" id="ARBA00022679"/>
    </source>
</evidence>
<dbReference type="InterPro" id="IPR003661">
    <property type="entry name" value="HisK_dim/P_dom"/>
</dbReference>
<evidence type="ECO:0000256" key="9">
    <source>
        <dbReference type="SAM" id="Phobius"/>
    </source>
</evidence>
<dbReference type="Gene3D" id="3.30.450.20">
    <property type="entry name" value="PAS domain"/>
    <property type="match status" value="1"/>
</dbReference>
<accession>A0A7W9YRD6</accession>
<gene>
    <name evidence="11" type="ORF">HNQ82_001749</name>
</gene>
<dbReference type="InterPro" id="IPR005467">
    <property type="entry name" value="His_kinase_dom"/>
</dbReference>
<dbReference type="RefSeq" id="WP_183248853.1">
    <property type="nucleotide sequence ID" value="NZ_JACHES010000006.1"/>
</dbReference>